<keyword evidence="7" id="KW-1185">Reference proteome</keyword>
<dbReference type="Pfam" id="PF00126">
    <property type="entry name" value="HTH_1"/>
    <property type="match status" value="1"/>
</dbReference>
<keyword evidence="4" id="KW-0804">Transcription</keyword>
<dbReference type="EMBL" id="CP002177">
    <property type="protein sequence ID" value="ADY82987.1"/>
    <property type="molecule type" value="Genomic_DNA"/>
</dbReference>
<reference evidence="6 7" key="2">
    <citation type="journal article" date="2011" name="J. Bacteriol.">
        <title>Genome sequence of Acinetobacter calcoaceticus PHEA-2, isolated from industry wastewater.</title>
        <authorList>
            <person name="Zhan Y."/>
            <person name="Yan Y."/>
            <person name="Zhang W."/>
            <person name="Yu H."/>
            <person name="Chen M."/>
            <person name="Lu W."/>
            <person name="Ping S."/>
            <person name="Peng Z."/>
            <person name="Yuan M."/>
            <person name="Zhou Z."/>
            <person name="Elmerich C."/>
            <person name="Lin M."/>
        </authorList>
    </citation>
    <scope>NUCLEOTIDE SEQUENCE [LARGE SCALE GENOMIC DNA]</scope>
    <source>
        <strain evidence="6 7">PHEA-2</strain>
    </source>
</reference>
<dbReference type="GO" id="GO:0003700">
    <property type="term" value="F:DNA-binding transcription factor activity"/>
    <property type="evidence" value="ECO:0007669"/>
    <property type="project" value="InterPro"/>
</dbReference>
<evidence type="ECO:0000256" key="4">
    <source>
        <dbReference type="ARBA" id="ARBA00023163"/>
    </source>
</evidence>
<dbReference type="SUPFAM" id="SSF53850">
    <property type="entry name" value="Periplasmic binding protein-like II"/>
    <property type="match status" value="1"/>
</dbReference>
<proteinExistence type="inferred from homology"/>
<organism evidence="6 7">
    <name type="scientific">Acinetobacter pittii (strain PHEA-2)</name>
    <dbReference type="NCBI Taxonomy" id="871585"/>
    <lineage>
        <taxon>Bacteria</taxon>
        <taxon>Pseudomonadati</taxon>
        <taxon>Pseudomonadota</taxon>
        <taxon>Gammaproteobacteria</taxon>
        <taxon>Moraxellales</taxon>
        <taxon>Moraxellaceae</taxon>
        <taxon>Acinetobacter</taxon>
        <taxon>Acinetobacter calcoaceticus/baumannii complex</taxon>
    </lineage>
</organism>
<dbReference type="STRING" id="871585.BDGL_002401"/>
<dbReference type="Gene3D" id="3.40.190.290">
    <property type="match status" value="1"/>
</dbReference>
<evidence type="ECO:0000256" key="2">
    <source>
        <dbReference type="ARBA" id="ARBA00023015"/>
    </source>
</evidence>
<reference key="1">
    <citation type="submission" date="2010-08" db="EMBL/GenBank/DDBJ databases">
        <title>The genome sequence of a nonpathogenic wastewater-adapted bacterium Acinetobacter calcoaceticus PHEA-2 and comparative genomics insights into environmental adaptation.</title>
        <authorList>
            <person name="Zhan Y."/>
            <person name="Yan Y."/>
            <person name="Zhang W."/>
            <person name="Chen M."/>
            <person name="Ping S."/>
            <person name="Lu W."/>
            <person name="Lin M."/>
        </authorList>
    </citation>
    <scope>NUCLEOTIDE SEQUENCE</scope>
    <source>
        <strain>PHEA-2</strain>
    </source>
</reference>
<dbReference type="InterPro" id="IPR058163">
    <property type="entry name" value="LysR-type_TF_proteobact-type"/>
</dbReference>
<dbReference type="KEGG" id="acc:BDGL_002401"/>
<dbReference type="InterPro" id="IPR005119">
    <property type="entry name" value="LysR_subst-bd"/>
</dbReference>
<dbReference type="OrthoDB" id="9786526at2"/>
<dbReference type="GO" id="GO:0043565">
    <property type="term" value="F:sequence-specific DNA binding"/>
    <property type="evidence" value="ECO:0007669"/>
    <property type="project" value="TreeGrafter"/>
</dbReference>
<dbReference type="FunFam" id="1.10.10.10:FF:000001">
    <property type="entry name" value="LysR family transcriptional regulator"/>
    <property type="match status" value="1"/>
</dbReference>
<evidence type="ECO:0000313" key="7">
    <source>
        <dbReference type="Proteomes" id="UP000007477"/>
    </source>
</evidence>
<dbReference type="PANTHER" id="PTHR30537">
    <property type="entry name" value="HTH-TYPE TRANSCRIPTIONAL REGULATOR"/>
    <property type="match status" value="1"/>
</dbReference>
<keyword evidence="2" id="KW-0805">Transcription regulation</keyword>
<dbReference type="PATRIC" id="fig|871585.3.peg.2403"/>
<dbReference type="HOGENOM" id="CLU_039613_16_2_6"/>
<evidence type="ECO:0000256" key="1">
    <source>
        <dbReference type="ARBA" id="ARBA00009437"/>
    </source>
</evidence>
<dbReference type="eggNOG" id="COG0583">
    <property type="taxonomic scope" value="Bacteria"/>
</dbReference>
<protein>
    <submittedName>
        <fullName evidence="6">Transcriptional regulator, LysR family</fullName>
    </submittedName>
</protein>
<dbReference type="PANTHER" id="PTHR30537:SF35">
    <property type="entry name" value="TRANSCRIPTIONAL REGULATORY PROTEIN"/>
    <property type="match status" value="1"/>
</dbReference>
<keyword evidence="3" id="KW-0238">DNA-binding</keyword>
<evidence type="ECO:0000256" key="3">
    <source>
        <dbReference type="ARBA" id="ARBA00023125"/>
    </source>
</evidence>
<accession>F0KPE4</accession>
<dbReference type="Gene3D" id="1.10.10.10">
    <property type="entry name" value="Winged helix-like DNA-binding domain superfamily/Winged helix DNA-binding domain"/>
    <property type="match status" value="1"/>
</dbReference>
<dbReference type="CDD" id="cd08422">
    <property type="entry name" value="PBP2_CrgA_like"/>
    <property type="match status" value="1"/>
</dbReference>
<evidence type="ECO:0000313" key="6">
    <source>
        <dbReference type="EMBL" id="ADY82987.1"/>
    </source>
</evidence>
<dbReference type="Proteomes" id="UP000007477">
    <property type="component" value="Chromosome"/>
</dbReference>
<dbReference type="RefSeq" id="WP_014207663.1">
    <property type="nucleotide sequence ID" value="NC_016603.1"/>
</dbReference>
<feature type="domain" description="HTH lysR-type" evidence="5">
    <location>
        <begin position="1"/>
        <end position="59"/>
    </location>
</feature>
<dbReference type="GO" id="GO:0006351">
    <property type="term" value="P:DNA-templated transcription"/>
    <property type="evidence" value="ECO:0007669"/>
    <property type="project" value="TreeGrafter"/>
</dbReference>
<dbReference type="InterPro" id="IPR036388">
    <property type="entry name" value="WH-like_DNA-bd_sf"/>
</dbReference>
<dbReference type="SUPFAM" id="SSF46785">
    <property type="entry name" value="Winged helix' DNA-binding domain"/>
    <property type="match status" value="1"/>
</dbReference>
<evidence type="ECO:0000259" key="5">
    <source>
        <dbReference type="PROSITE" id="PS50931"/>
    </source>
</evidence>
<dbReference type="PROSITE" id="PS50931">
    <property type="entry name" value="HTH_LYSR"/>
    <property type="match status" value="1"/>
</dbReference>
<dbReference type="InterPro" id="IPR036390">
    <property type="entry name" value="WH_DNA-bd_sf"/>
</dbReference>
<dbReference type="AlphaFoldDB" id="F0KPE4"/>
<name>F0KPE4_ACIP2</name>
<dbReference type="Pfam" id="PF03466">
    <property type="entry name" value="LysR_substrate"/>
    <property type="match status" value="1"/>
</dbReference>
<dbReference type="GeneID" id="11636933"/>
<sequence length="302" mass="34955">MDTLKAIHVFVSIAQHGNLTKAAEHLNYSRAMVSRYLEHLEHTFSTRLFQRNTRKISLTPAGEKALLYCENILQQQQLLQELAAPEQHNGTIRFTCGLFLFQLGVGECIRQFKQQHPHIQFDVYLTENTMDLIDAQVDLALRITQKVADGLIARPVCQIESVFCAHPDYLKQHSPLSHPRQLIQHECLAHHSQHQFWTLFDTEQQPQNYPLNVTFKSNDVNAVYDMCVHAQGVAMLPTLLVKKDLKEKRLVPLFKNFSAPICFKTTFAQNNSGIYCFYDRKFRFLLKTAKLKVLNCRVRLNF</sequence>
<dbReference type="InterPro" id="IPR000847">
    <property type="entry name" value="LysR_HTH_N"/>
</dbReference>
<dbReference type="RefSeq" id="YP_004996669.1">
    <property type="nucleotide sequence ID" value="NC_016603.1"/>
</dbReference>
<gene>
    <name evidence="6" type="primary">yafC</name>
    <name evidence="6" type="ordered locus">BDGL_002401</name>
</gene>
<comment type="similarity">
    <text evidence="1">Belongs to the LysR transcriptional regulatory family.</text>
</comment>